<evidence type="ECO:0000259" key="1">
    <source>
        <dbReference type="PROSITE" id="PS50987"/>
    </source>
</evidence>
<dbReference type="InterPro" id="IPR029063">
    <property type="entry name" value="SAM-dependent_MTases_sf"/>
</dbReference>
<dbReference type="PANTHER" id="PTHR42912">
    <property type="entry name" value="METHYLTRANSFERASE"/>
    <property type="match status" value="1"/>
</dbReference>
<dbReference type="InterPro" id="IPR036388">
    <property type="entry name" value="WH-like_DNA-bd_sf"/>
</dbReference>
<gene>
    <name evidence="2" type="ORF">KK488_15955</name>
</gene>
<comment type="caution">
    <text evidence="2">The sequence shown here is derived from an EMBL/GenBank/DDBJ whole genome shotgun (WGS) entry which is preliminary data.</text>
</comment>
<dbReference type="InterPro" id="IPR050508">
    <property type="entry name" value="Methyltransf_Superfamily"/>
</dbReference>
<evidence type="ECO:0000313" key="2">
    <source>
        <dbReference type="EMBL" id="MBT2188449.1"/>
    </source>
</evidence>
<dbReference type="CDD" id="cd00090">
    <property type="entry name" value="HTH_ARSR"/>
    <property type="match status" value="1"/>
</dbReference>
<dbReference type="Pfam" id="PF08241">
    <property type="entry name" value="Methyltransf_11"/>
    <property type="match status" value="1"/>
</dbReference>
<protein>
    <submittedName>
        <fullName evidence="2">Metalloregulator ArsR/SmtB family transcription factor</fullName>
    </submittedName>
</protein>
<dbReference type="InterPro" id="IPR011991">
    <property type="entry name" value="ArsR-like_HTH"/>
</dbReference>
<evidence type="ECO:0000313" key="3">
    <source>
        <dbReference type="Proteomes" id="UP001138757"/>
    </source>
</evidence>
<dbReference type="NCBIfam" id="NF033788">
    <property type="entry name" value="HTH_metalloreg"/>
    <property type="match status" value="1"/>
</dbReference>
<dbReference type="PROSITE" id="PS50987">
    <property type="entry name" value="HTH_ARSR_2"/>
    <property type="match status" value="1"/>
</dbReference>
<dbReference type="Gene3D" id="1.10.10.10">
    <property type="entry name" value="Winged helix-like DNA-binding domain superfamily/Winged helix DNA-binding domain"/>
    <property type="match status" value="1"/>
</dbReference>
<dbReference type="InterPro" id="IPR013216">
    <property type="entry name" value="Methyltransf_11"/>
</dbReference>
<keyword evidence="3" id="KW-1185">Reference proteome</keyword>
<dbReference type="InterPro" id="IPR036390">
    <property type="entry name" value="WH_DNA-bd_sf"/>
</dbReference>
<proteinExistence type="predicted"/>
<dbReference type="SUPFAM" id="SSF53335">
    <property type="entry name" value="S-adenosyl-L-methionine-dependent methyltransferases"/>
    <property type="match status" value="1"/>
</dbReference>
<dbReference type="Gene3D" id="3.40.50.150">
    <property type="entry name" value="Vaccinia Virus protein VP39"/>
    <property type="match status" value="1"/>
</dbReference>
<feature type="domain" description="HTH arsR-type" evidence="1">
    <location>
        <begin position="1"/>
        <end position="90"/>
    </location>
</feature>
<name>A0A9X1DEJ1_9SPHN</name>
<sequence length="317" mass="34726">MNNDAILFQALSDPVRIRILYLLREMELSVGELAQTLAQGQPKISKQLKVLIDCGLLGKRKEGNWVFLRLGASSLVDPLFTLLDRWAEVHGSDPWFAADATRLAAIHADRATEAAAYFAAHAAEWNRLRALHVSVEDVDAAILRAIGDHNLGVLVDIGSGTGTMVHLLADRADHVIGIDRSPEMLRFGRAKLLQDGVTNAELRQGDMNALDLPSGSADTVILHQVLHYAHRPAAVVAEAARILKPSGKLIIVDVAPHDREELRREHAHARLGFADQEVLDFMKAAHLHGRVVERLTGGALTVTLWSAECRPARLRAV</sequence>
<dbReference type="Pfam" id="PF01022">
    <property type="entry name" value="HTH_5"/>
    <property type="match status" value="1"/>
</dbReference>
<dbReference type="RefSeq" id="WP_214624708.1">
    <property type="nucleotide sequence ID" value="NZ_JAHGAW010000011.1"/>
</dbReference>
<dbReference type="SUPFAM" id="SSF46785">
    <property type="entry name" value="Winged helix' DNA-binding domain"/>
    <property type="match status" value="1"/>
</dbReference>
<dbReference type="PRINTS" id="PR00778">
    <property type="entry name" value="HTHARSR"/>
</dbReference>
<dbReference type="GO" id="GO:0003700">
    <property type="term" value="F:DNA-binding transcription factor activity"/>
    <property type="evidence" value="ECO:0007669"/>
    <property type="project" value="InterPro"/>
</dbReference>
<dbReference type="GO" id="GO:0008757">
    <property type="term" value="F:S-adenosylmethionine-dependent methyltransferase activity"/>
    <property type="evidence" value="ECO:0007669"/>
    <property type="project" value="InterPro"/>
</dbReference>
<dbReference type="AlphaFoldDB" id="A0A9X1DEJ1"/>
<dbReference type="PANTHER" id="PTHR42912:SF93">
    <property type="entry name" value="N6-ADENOSINE-METHYLTRANSFERASE TMT1A"/>
    <property type="match status" value="1"/>
</dbReference>
<dbReference type="EMBL" id="JAHGAW010000011">
    <property type="protein sequence ID" value="MBT2188449.1"/>
    <property type="molecule type" value="Genomic_DNA"/>
</dbReference>
<accession>A0A9X1DEJ1</accession>
<dbReference type="CDD" id="cd02440">
    <property type="entry name" value="AdoMet_MTases"/>
    <property type="match status" value="1"/>
</dbReference>
<dbReference type="InterPro" id="IPR001845">
    <property type="entry name" value="HTH_ArsR_DNA-bd_dom"/>
</dbReference>
<reference evidence="2" key="1">
    <citation type="submission" date="2021-05" db="EMBL/GenBank/DDBJ databases">
        <title>Genome of Sphingobium sp. strain.</title>
        <authorList>
            <person name="Fan R."/>
        </authorList>
    </citation>
    <scope>NUCLEOTIDE SEQUENCE</scope>
    <source>
        <strain evidence="2">H33</strain>
    </source>
</reference>
<dbReference type="Proteomes" id="UP001138757">
    <property type="component" value="Unassembled WGS sequence"/>
</dbReference>
<dbReference type="SMART" id="SM00418">
    <property type="entry name" value="HTH_ARSR"/>
    <property type="match status" value="1"/>
</dbReference>
<organism evidence="2 3">
    <name type="scientific">Sphingobium nicotianae</name>
    <dbReference type="NCBI Taxonomy" id="2782607"/>
    <lineage>
        <taxon>Bacteria</taxon>
        <taxon>Pseudomonadati</taxon>
        <taxon>Pseudomonadota</taxon>
        <taxon>Alphaproteobacteria</taxon>
        <taxon>Sphingomonadales</taxon>
        <taxon>Sphingomonadaceae</taxon>
        <taxon>Sphingobium</taxon>
    </lineage>
</organism>